<name>A0ACB9YJL6_9PEZI</name>
<evidence type="ECO:0000313" key="1">
    <source>
        <dbReference type="EMBL" id="KAI4859367.1"/>
    </source>
</evidence>
<evidence type="ECO:0000313" key="2">
    <source>
        <dbReference type="Proteomes" id="UP001497700"/>
    </source>
</evidence>
<comment type="caution">
    <text evidence="1">The sequence shown here is derived from an EMBL/GenBank/DDBJ whole genome shotgun (WGS) entry which is preliminary data.</text>
</comment>
<protein>
    <submittedName>
        <fullName evidence="1">Monooxygenase</fullName>
    </submittedName>
</protein>
<proteinExistence type="predicted"/>
<accession>A0ACB9YJL6</accession>
<organism evidence="1 2">
    <name type="scientific">Hypoxylon rubiginosum</name>
    <dbReference type="NCBI Taxonomy" id="110542"/>
    <lineage>
        <taxon>Eukaryota</taxon>
        <taxon>Fungi</taxon>
        <taxon>Dikarya</taxon>
        <taxon>Ascomycota</taxon>
        <taxon>Pezizomycotina</taxon>
        <taxon>Sordariomycetes</taxon>
        <taxon>Xylariomycetidae</taxon>
        <taxon>Xylariales</taxon>
        <taxon>Hypoxylaceae</taxon>
        <taxon>Hypoxylon</taxon>
    </lineage>
</organism>
<keyword evidence="2" id="KW-1185">Reference proteome</keyword>
<sequence>MSRVHDVIIAGAGPIGLFLACELALANVSVIMIERDAQLESPWKEKALGMRGLNTVSLDAFYRRGLLEKVVDVDDKRPKWFQQKPGFQFGGHFAGILLNANKLDMSRHKYRLPGPTLIPGPSYMERIEKSLTERAESLGVTILRGTGVANVTQDDDEVKVQAGSRTFRTKWLVGCDGGRSTVRRAAGFDFVGTEPEFTGYAFTADLDDPEKLKPGFNFGNGGMHIVGHDKNFFLVDFEDAAFDRTKEPTREHLQAVLARVTGTDVGISKLHHASSFTDRSKQATTYRKGRVLLAGDAAHIHSPLGAQGLNLGLGDAMNMGWKLAATIHASRSAGDAAADLALLDTYEKERHPLGAWVLEWTRAQVTTMRPDRFGSAIRNLVQDLLSTADGTNLVIDRVWGLSLRYDLGDAHPLVGCSAPDFELDDGTKLGVKFLGGRGLLVSFEDDAALKKLAGAYEGKVDYVGVGAKEQLGIRALVIRPDGFVAWVAEEKPDVDAAKAVLERWFGPASK</sequence>
<gene>
    <name evidence="1" type="ORF">F4820DRAFT_168102</name>
</gene>
<keyword evidence="1" id="KW-0503">Monooxygenase</keyword>
<dbReference type="Proteomes" id="UP001497700">
    <property type="component" value="Unassembled WGS sequence"/>
</dbReference>
<reference evidence="1 2" key="1">
    <citation type="journal article" date="2022" name="New Phytol.">
        <title>Ecological generalism drives hyperdiversity of secondary metabolite gene clusters in xylarialean endophytes.</title>
        <authorList>
            <person name="Franco M.E.E."/>
            <person name="Wisecaver J.H."/>
            <person name="Arnold A.E."/>
            <person name="Ju Y.M."/>
            <person name="Slot J.C."/>
            <person name="Ahrendt S."/>
            <person name="Moore L.P."/>
            <person name="Eastman K.E."/>
            <person name="Scott K."/>
            <person name="Konkel Z."/>
            <person name="Mondo S.J."/>
            <person name="Kuo A."/>
            <person name="Hayes R.D."/>
            <person name="Haridas S."/>
            <person name="Andreopoulos B."/>
            <person name="Riley R."/>
            <person name="LaButti K."/>
            <person name="Pangilinan J."/>
            <person name="Lipzen A."/>
            <person name="Amirebrahimi M."/>
            <person name="Yan J."/>
            <person name="Adam C."/>
            <person name="Keymanesh K."/>
            <person name="Ng V."/>
            <person name="Louie K."/>
            <person name="Northen T."/>
            <person name="Drula E."/>
            <person name="Henrissat B."/>
            <person name="Hsieh H.M."/>
            <person name="Youens-Clark K."/>
            <person name="Lutzoni F."/>
            <person name="Miadlikowska J."/>
            <person name="Eastwood D.C."/>
            <person name="Hamelin R.C."/>
            <person name="Grigoriev I.V."/>
            <person name="U'Ren J.M."/>
        </authorList>
    </citation>
    <scope>NUCLEOTIDE SEQUENCE [LARGE SCALE GENOMIC DNA]</scope>
    <source>
        <strain evidence="1 2">CBS 119005</strain>
    </source>
</reference>
<dbReference type="EMBL" id="MU393638">
    <property type="protein sequence ID" value="KAI4859367.1"/>
    <property type="molecule type" value="Genomic_DNA"/>
</dbReference>
<keyword evidence="1" id="KW-0560">Oxidoreductase</keyword>